<keyword evidence="2" id="KW-1185">Reference proteome</keyword>
<reference evidence="1" key="1">
    <citation type="submission" date="2021-03" db="EMBL/GenBank/DDBJ databases">
        <title>Microbacterium sp. nov., a novel actinobacterium isolated from cow dung.</title>
        <authorList>
            <person name="Zhang L."/>
        </authorList>
    </citation>
    <scope>NUCLEOTIDE SEQUENCE</scope>
    <source>
        <strain evidence="1">NEAU-LLB</strain>
    </source>
</reference>
<organism evidence="1 2">
    <name type="scientific">Microbacterium stercoris</name>
    <dbReference type="NCBI Taxonomy" id="2820289"/>
    <lineage>
        <taxon>Bacteria</taxon>
        <taxon>Bacillati</taxon>
        <taxon>Actinomycetota</taxon>
        <taxon>Actinomycetes</taxon>
        <taxon>Micrococcales</taxon>
        <taxon>Microbacteriaceae</taxon>
        <taxon>Microbacterium</taxon>
    </lineage>
</organism>
<dbReference type="Proteomes" id="UP000680132">
    <property type="component" value="Unassembled WGS sequence"/>
</dbReference>
<protein>
    <submittedName>
        <fullName evidence="1">Uncharacterized protein</fullName>
    </submittedName>
</protein>
<dbReference type="RefSeq" id="WP_208503134.1">
    <property type="nucleotide sequence ID" value="NZ_JAGFOA010000003.1"/>
</dbReference>
<evidence type="ECO:0000313" key="2">
    <source>
        <dbReference type="Proteomes" id="UP000680132"/>
    </source>
</evidence>
<sequence>MATYTYLGTLTDVGVHGLADFMPRLTVRPEVEAWGPDGLVTDQRVVVPVTGTTFSMELIPSSELVGTNGKVGVQYILEVVLYGETASGGRWRVWQNEWRFSALPGGGAITRMGDVPALGFYVGPNWPATPLPGAYYDPSSGDLGYYAIGVN</sequence>
<dbReference type="EMBL" id="JAGFOA010000003">
    <property type="protein sequence ID" value="MBO3663743.1"/>
    <property type="molecule type" value="Genomic_DNA"/>
</dbReference>
<proteinExistence type="predicted"/>
<accession>A0A939QRI5</accession>
<dbReference type="AlphaFoldDB" id="A0A939QRI5"/>
<name>A0A939QRI5_9MICO</name>
<evidence type="ECO:0000313" key="1">
    <source>
        <dbReference type="EMBL" id="MBO3663743.1"/>
    </source>
</evidence>
<gene>
    <name evidence="1" type="ORF">J5V96_09465</name>
</gene>
<comment type="caution">
    <text evidence="1">The sequence shown here is derived from an EMBL/GenBank/DDBJ whole genome shotgun (WGS) entry which is preliminary data.</text>
</comment>